<evidence type="ECO:0000313" key="2">
    <source>
        <dbReference type="EMBL" id="CAK7907473.1"/>
    </source>
</evidence>
<protein>
    <submittedName>
        <fullName evidence="2">Uncharacterized protein</fullName>
    </submittedName>
</protein>
<dbReference type="Proteomes" id="UP001162060">
    <property type="component" value="Unassembled WGS sequence"/>
</dbReference>
<feature type="region of interest" description="Disordered" evidence="1">
    <location>
        <begin position="1"/>
        <end position="30"/>
    </location>
</feature>
<sequence>MDPLHHAIWGRSLTTGGSRQDEGGDRVAAF</sequence>
<reference evidence="2" key="1">
    <citation type="submission" date="2024-01" db="EMBL/GenBank/DDBJ databases">
        <authorList>
            <person name="Webb A."/>
        </authorList>
    </citation>
    <scope>NUCLEOTIDE SEQUENCE</scope>
    <source>
        <strain evidence="2">Pm1</strain>
    </source>
</reference>
<accession>A0AAV1TAF5</accession>
<proteinExistence type="predicted"/>
<dbReference type="AlphaFoldDB" id="A0AAV1TAF5"/>
<feature type="compositionally biased region" description="Basic and acidic residues" evidence="1">
    <location>
        <begin position="19"/>
        <end position="30"/>
    </location>
</feature>
<comment type="caution">
    <text evidence="2">The sequence shown here is derived from an EMBL/GenBank/DDBJ whole genome shotgun (WGS) entry which is preliminary data.</text>
</comment>
<evidence type="ECO:0000313" key="3">
    <source>
        <dbReference type="Proteomes" id="UP001162060"/>
    </source>
</evidence>
<gene>
    <name evidence="2" type="ORF">PM001_LOCUS3542</name>
</gene>
<evidence type="ECO:0000256" key="1">
    <source>
        <dbReference type="SAM" id="MobiDB-lite"/>
    </source>
</evidence>
<dbReference type="EMBL" id="CAKLBY020000032">
    <property type="protein sequence ID" value="CAK7907473.1"/>
    <property type="molecule type" value="Genomic_DNA"/>
</dbReference>
<name>A0AAV1TAF5_9STRA</name>
<organism evidence="2 3">
    <name type="scientific">Peronospora matthiolae</name>
    <dbReference type="NCBI Taxonomy" id="2874970"/>
    <lineage>
        <taxon>Eukaryota</taxon>
        <taxon>Sar</taxon>
        <taxon>Stramenopiles</taxon>
        <taxon>Oomycota</taxon>
        <taxon>Peronosporomycetes</taxon>
        <taxon>Peronosporales</taxon>
        <taxon>Peronosporaceae</taxon>
        <taxon>Peronospora</taxon>
    </lineage>
</organism>